<keyword evidence="3" id="KW-1185">Reference proteome</keyword>
<comment type="caution">
    <text evidence="2">The sequence shown here is derived from an EMBL/GenBank/DDBJ whole genome shotgun (WGS) entry which is preliminary data.</text>
</comment>
<dbReference type="EMBL" id="MVOH01000006">
    <property type="protein sequence ID" value="PAU68404.1"/>
    <property type="molecule type" value="Genomic_DNA"/>
</dbReference>
<dbReference type="AlphaFoldDB" id="A0A2A2EGM9"/>
<evidence type="ECO:0000313" key="2">
    <source>
        <dbReference type="EMBL" id="PAU68404.1"/>
    </source>
</evidence>
<feature type="region of interest" description="Disordered" evidence="1">
    <location>
        <begin position="1"/>
        <end position="20"/>
    </location>
</feature>
<evidence type="ECO:0000313" key="3">
    <source>
        <dbReference type="Proteomes" id="UP000218399"/>
    </source>
</evidence>
<proteinExistence type="predicted"/>
<reference evidence="2 3" key="1">
    <citation type="journal article" date="2017" name="ISME J.">
        <title>Unveiling bifidobacterial biogeography across the mammalian branch of the tree of life.</title>
        <authorList>
            <person name="Milani C."/>
            <person name="Mangifesta M."/>
            <person name="Mancabelli L."/>
            <person name="Lugli G.A."/>
            <person name="James K."/>
            <person name="Duranti S."/>
            <person name="Turroni F."/>
            <person name="Ferrario C."/>
            <person name="Ossiprandi M.C."/>
            <person name="van Sinderen D."/>
            <person name="Ventura M."/>
        </authorList>
    </citation>
    <scope>NUCLEOTIDE SEQUENCE [LARGE SCALE GENOMIC DNA]</scope>
    <source>
        <strain evidence="3">Ham19E</strain>
    </source>
</reference>
<dbReference type="RefSeq" id="WP_095614608.1">
    <property type="nucleotide sequence ID" value="NZ_MVOH01000006.1"/>
</dbReference>
<evidence type="ECO:0000256" key="1">
    <source>
        <dbReference type="SAM" id="MobiDB-lite"/>
    </source>
</evidence>
<dbReference type="Proteomes" id="UP000218399">
    <property type="component" value="Unassembled WGS sequence"/>
</dbReference>
<organism evidence="2 3">
    <name type="scientific">Bifidobacterium criceti</name>
    <dbReference type="NCBI Taxonomy" id="1960969"/>
    <lineage>
        <taxon>Bacteria</taxon>
        <taxon>Bacillati</taxon>
        <taxon>Actinomycetota</taxon>
        <taxon>Actinomycetes</taxon>
        <taxon>Bifidobacteriales</taxon>
        <taxon>Bifidobacteriaceae</taxon>
        <taxon>Bifidobacterium</taxon>
    </lineage>
</organism>
<name>A0A2A2EGM9_9BIFI</name>
<sequence length="124" mass="12984">MAAADLTEPKDARTSPANPACAPRVVAMRMTNGKGQGLHFAQDSEGLKTVYLSGSSNGVFPNDPIRAPRGSAMKAPAKSDAVTLLALPEDKLAAFVDAWIDFSLAANVERDAQAVRRADGASEE</sequence>
<accession>A0A2A2EGM9</accession>
<protein>
    <submittedName>
        <fullName evidence="2">Uncharacterized protein</fullName>
    </submittedName>
</protein>
<gene>
    <name evidence="2" type="ORF">B1526_0589</name>
</gene>